<dbReference type="Proteomes" id="UP000184406">
    <property type="component" value="Unassembled WGS sequence"/>
</dbReference>
<dbReference type="RefSeq" id="WP_072860290.1">
    <property type="nucleotide sequence ID" value="NZ_FQUX01000001.1"/>
</dbReference>
<reference evidence="5" key="1">
    <citation type="submission" date="2016-11" db="EMBL/GenBank/DDBJ databases">
        <authorList>
            <person name="Varghese N."/>
            <person name="Submissions S."/>
        </authorList>
    </citation>
    <scope>NUCLEOTIDE SEQUENCE [LARGE SCALE GENOMIC DNA]</scope>
    <source>
        <strain evidence="5">DSM 17539</strain>
    </source>
</reference>
<evidence type="ECO:0000256" key="1">
    <source>
        <dbReference type="PROSITE-ProRule" id="PRU00285"/>
    </source>
</evidence>
<gene>
    <name evidence="4" type="ORF">SAMN03080594_101678</name>
</gene>
<name>A0A1M4UM66_9FLAO</name>
<dbReference type="PANTHER" id="PTHR11527">
    <property type="entry name" value="HEAT-SHOCK PROTEIN 20 FAMILY MEMBER"/>
    <property type="match status" value="1"/>
</dbReference>
<dbReference type="Gene3D" id="2.60.40.790">
    <property type="match status" value="1"/>
</dbReference>
<dbReference type="InterPro" id="IPR031107">
    <property type="entry name" value="Small_HSP"/>
</dbReference>
<evidence type="ECO:0000313" key="5">
    <source>
        <dbReference type="Proteomes" id="UP000184406"/>
    </source>
</evidence>
<feature type="domain" description="SHSP" evidence="3">
    <location>
        <begin position="33"/>
        <end position="144"/>
    </location>
</feature>
<comment type="similarity">
    <text evidence="1 2">Belongs to the small heat shock protein (HSP20) family.</text>
</comment>
<dbReference type="EMBL" id="FQUX01000001">
    <property type="protein sequence ID" value="SHE57819.1"/>
    <property type="molecule type" value="Genomic_DNA"/>
</dbReference>
<dbReference type="PROSITE" id="PS01031">
    <property type="entry name" value="SHSP"/>
    <property type="match status" value="1"/>
</dbReference>
<dbReference type="OrthoDB" id="9814487at2"/>
<protein>
    <submittedName>
        <fullName evidence="4">Heat shock protein Hsp20</fullName>
    </submittedName>
</protein>
<dbReference type="Pfam" id="PF00011">
    <property type="entry name" value="HSP20"/>
    <property type="match status" value="1"/>
</dbReference>
<keyword evidence="5" id="KW-1185">Reference proteome</keyword>
<dbReference type="InterPro" id="IPR008978">
    <property type="entry name" value="HSP20-like_chaperone"/>
</dbReference>
<proteinExistence type="inferred from homology"/>
<dbReference type="SUPFAM" id="SSF49764">
    <property type="entry name" value="HSP20-like chaperones"/>
    <property type="match status" value="1"/>
</dbReference>
<organism evidence="4 5">
    <name type="scientific">Arenibacter palladensis</name>
    <dbReference type="NCBI Taxonomy" id="237373"/>
    <lineage>
        <taxon>Bacteria</taxon>
        <taxon>Pseudomonadati</taxon>
        <taxon>Bacteroidota</taxon>
        <taxon>Flavobacteriia</taxon>
        <taxon>Flavobacteriales</taxon>
        <taxon>Flavobacteriaceae</taxon>
        <taxon>Arenibacter</taxon>
    </lineage>
</organism>
<evidence type="ECO:0000259" key="3">
    <source>
        <dbReference type="PROSITE" id="PS01031"/>
    </source>
</evidence>
<dbReference type="CDD" id="cd06464">
    <property type="entry name" value="ACD_sHsps-like"/>
    <property type="match status" value="1"/>
</dbReference>
<accession>A0A1M4UM66</accession>
<dbReference type="AlphaFoldDB" id="A0A1M4UM66"/>
<keyword evidence="4" id="KW-0346">Stress response</keyword>
<evidence type="ECO:0000313" key="4">
    <source>
        <dbReference type="EMBL" id="SHE57819.1"/>
    </source>
</evidence>
<evidence type="ECO:0000256" key="2">
    <source>
        <dbReference type="RuleBase" id="RU003616"/>
    </source>
</evidence>
<sequence>MKIFGKELGKAIKFPPFLDNFVDKLLPHRKKDDEELVTIPSTNISDDNVAFELSVALPGLEKKDVHIEVVDNYLTISAQLEHKTEEEGRNWVRQEFVHNSFYRAFSLPNNVDPEQLEAKMKNGLLTLKIGKKKGRPTQRIIKVN</sequence>
<dbReference type="InterPro" id="IPR002068">
    <property type="entry name" value="A-crystallin/Hsp20_dom"/>
</dbReference>